<dbReference type="RefSeq" id="XP_025494414.1">
    <property type="nucleotide sequence ID" value="XM_025634624.1"/>
</dbReference>
<organism evidence="3 4">
    <name type="scientific">Aspergillus uvarum CBS 121591</name>
    <dbReference type="NCBI Taxonomy" id="1448315"/>
    <lineage>
        <taxon>Eukaryota</taxon>
        <taxon>Fungi</taxon>
        <taxon>Dikarya</taxon>
        <taxon>Ascomycota</taxon>
        <taxon>Pezizomycotina</taxon>
        <taxon>Eurotiomycetes</taxon>
        <taxon>Eurotiomycetidae</taxon>
        <taxon>Eurotiales</taxon>
        <taxon>Aspergillaceae</taxon>
        <taxon>Aspergillus</taxon>
        <taxon>Aspergillus subgen. Circumdati</taxon>
    </lineage>
</organism>
<keyword evidence="2" id="KW-0812">Transmembrane</keyword>
<protein>
    <submittedName>
        <fullName evidence="3">Uncharacterized protein</fullName>
    </submittedName>
</protein>
<keyword evidence="2" id="KW-1133">Transmembrane helix</keyword>
<dbReference type="AlphaFoldDB" id="A0A319CG36"/>
<dbReference type="Proteomes" id="UP000248340">
    <property type="component" value="Unassembled WGS sequence"/>
</dbReference>
<feature type="transmembrane region" description="Helical" evidence="2">
    <location>
        <begin position="38"/>
        <end position="57"/>
    </location>
</feature>
<feature type="region of interest" description="Disordered" evidence="1">
    <location>
        <begin position="1"/>
        <end position="36"/>
    </location>
</feature>
<evidence type="ECO:0000313" key="4">
    <source>
        <dbReference type="Proteomes" id="UP000248340"/>
    </source>
</evidence>
<dbReference type="VEuPathDB" id="FungiDB:BO82DRAFT_352191"/>
<keyword evidence="2" id="KW-0472">Membrane</keyword>
<dbReference type="EMBL" id="KZ821685">
    <property type="protein sequence ID" value="PYH84214.1"/>
    <property type="molecule type" value="Genomic_DNA"/>
</dbReference>
<sequence>MLAAFLDQEPKPPKPPPPIPNRTTETPPGGDFHCSGPSVSSTKVLLSSGFIIILIILKKCR</sequence>
<proteinExistence type="predicted"/>
<accession>A0A319CG36</accession>
<keyword evidence="4" id="KW-1185">Reference proteome</keyword>
<reference evidence="3 4" key="1">
    <citation type="submission" date="2016-12" db="EMBL/GenBank/DDBJ databases">
        <title>The genomes of Aspergillus section Nigri reveals drivers in fungal speciation.</title>
        <authorList>
            <consortium name="DOE Joint Genome Institute"/>
            <person name="Vesth T.C."/>
            <person name="Nybo J."/>
            <person name="Theobald S."/>
            <person name="Brandl J."/>
            <person name="Frisvad J.C."/>
            <person name="Nielsen K.F."/>
            <person name="Lyhne E.K."/>
            <person name="Kogle M.E."/>
            <person name="Kuo A."/>
            <person name="Riley R."/>
            <person name="Clum A."/>
            <person name="Nolan M."/>
            <person name="Lipzen A."/>
            <person name="Salamov A."/>
            <person name="Henrissat B."/>
            <person name="Wiebenga A."/>
            <person name="De Vries R.P."/>
            <person name="Grigoriev I.V."/>
            <person name="Mortensen U.H."/>
            <person name="Andersen M.R."/>
            <person name="Baker S.E."/>
        </authorList>
    </citation>
    <scope>NUCLEOTIDE SEQUENCE [LARGE SCALE GENOMIC DNA]</scope>
    <source>
        <strain evidence="3 4">CBS 121591</strain>
    </source>
</reference>
<evidence type="ECO:0000256" key="1">
    <source>
        <dbReference type="SAM" id="MobiDB-lite"/>
    </source>
</evidence>
<dbReference type="GeneID" id="37137365"/>
<evidence type="ECO:0000256" key="2">
    <source>
        <dbReference type="SAM" id="Phobius"/>
    </source>
</evidence>
<evidence type="ECO:0000313" key="3">
    <source>
        <dbReference type="EMBL" id="PYH84214.1"/>
    </source>
</evidence>
<name>A0A319CG36_9EURO</name>
<gene>
    <name evidence="3" type="ORF">BO82DRAFT_352191</name>
</gene>